<evidence type="ECO:0000256" key="2">
    <source>
        <dbReference type="ARBA" id="ARBA00022490"/>
    </source>
</evidence>
<reference evidence="5 6" key="1">
    <citation type="journal article" date="2019" name="Int. J. Syst. Evol. Microbiol.">
        <title>The Global Catalogue of Microorganisms (GCM) 10K type strain sequencing project: providing services to taxonomists for standard genome sequencing and annotation.</title>
        <authorList>
            <consortium name="The Broad Institute Genomics Platform"/>
            <consortium name="The Broad Institute Genome Sequencing Center for Infectious Disease"/>
            <person name="Wu L."/>
            <person name="Ma J."/>
        </authorList>
    </citation>
    <scope>NUCLEOTIDE SEQUENCE [LARGE SCALE GENOMIC DNA]</scope>
    <source>
        <strain evidence="5 6">JCM 15933</strain>
    </source>
</reference>
<dbReference type="SUPFAM" id="SSF53067">
    <property type="entry name" value="Actin-like ATPase domain"/>
    <property type="match status" value="1"/>
</dbReference>
<keyword evidence="3" id="KW-0547">Nucleotide-binding</keyword>
<comment type="subcellular location">
    <subcellularLocation>
        <location evidence="1">Cytoplasm</location>
    </subcellularLocation>
</comment>
<dbReference type="RefSeq" id="WP_344506677.1">
    <property type="nucleotide sequence ID" value="NZ_BAAAQD010000015.1"/>
</dbReference>
<sequence length="256" mass="26264">MPTPGAYAERCLALDLGTSTVRLWTPATGTAITAPTVLARLEGDRFVAGHAALASPADSLASPADGSSVTWPVRGGVVRDFFACVQMLRLLVADLGLPSDPTLRVLAGVPATATPRQRTMLVAAARQGVGGRVTAVEEPLAAALACRPDATDTDADLVVVDIGSGRTEIARIADGSVVAAHHVDETGLVDLIPAIADCVRRLHRPRGRRHRLLLTGGGAMTPGIAGQLAGLTGRSVTMPADPSLATLTGLRLLLTG</sequence>
<dbReference type="InterPro" id="IPR056546">
    <property type="entry name" value="MreB_MamK-like"/>
</dbReference>
<keyword evidence="4" id="KW-0067">ATP-binding</keyword>
<dbReference type="Proteomes" id="UP001501470">
    <property type="component" value="Unassembled WGS sequence"/>
</dbReference>
<keyword evidence="6" id="KW-1185">Reference proteome</keyword>
<evidence type="ECO:0008006" key="7">
    <source>
        <dbReference type="Google" id="ProtNLM"/>
    </source>
</evidence>
<protein>
    <recommendedName>
        <fullName evidence="7">Rod shape-determining protein MreB</fullName>
    </recommendedName>
</protein>
<proteinExistence type="predicted"/>
<comment type="caution">
    <text evidence="5">The sequence shown here is derived from an EMBL/GenBank/DDBJ whole genome shotgun (WGS) entry which is preliminary data.</text>
</comment>
<dbReference type="Pfam" id="PF06723">
    <property type="entry name" value="MreB_Mbl"/>
    <property type="match status" value="1"/>
</dbReference>
<keyword evidence="2" id="KW-0963">Cytoplasm</keyword>
<evidence type="ECO:0000313" key="6">
    <source>
        <dbReference type="Proteomes" id="UP001501470"/>
    </source>
</evidence>
<evidence type="ECO:0000256" key="4">
    <source>
        <dbReference type="ARBA" id="ARBA00022840"/>
    </source>
</evidence>
<dbReference type="Gene3D" id="3.30.420.40">
    <property type="match status" value="2"/>
</dbReference>
<evidence type="ECO:0000313" key="5">
    <source>
        <dbReference type="EMBL" id="GAA1540233.1"/>
    </source>
</evidence>
<evidence type="ECO:0000256" key="3">
    <source>
        <dbReference type="ARBA" id="ARBA00022741"/>
    </source>
</evidence>
<name>A0ABN2BFZ2_9ACTN</name>
<dbReference type="EMBL" id="BAAAQD010000015">
    <property type="protein sequence ID" value="GAA1540233.1"/>
    <property type="molecule type" value="Genomic_DNA"/>
</dbReference>
<dbReference type="PANTHER" id="PTHR42749:SF1">
    <property type="entry name" value="CELL SHAPE-DETERMINING PROTEIN MREB"/>
    <property type="match status" value="1"/>
</dbReference>
<accession>A0ABN2BFZ2</accession>
<gene>
    <name evidence="5" type="ORF">GCM10009827_069470</name>
</gene>
<dbReference type="InterPro" id="IPR043129">
    <property type="entry name" value="ATPase_NBD"/>
</dbReference>
<evidence type="ECO:0000256" key="1">
    <source>
        <dbReference type="ARBA" id="ARBA00004496"/>
    </source>
</evidence>
<dbReference type="PANTHER" id="PTHR42749">
    <property type="entry name" value="CELL SHAPE-DETERMINING PROTEIN MREB"/>
    <property type="match status" value="1"/>
</dbReference>
<organism evidence="5 6">
    <name type="scientific">Dactylosporangium maewongense</name>
    <dbReference type="NCBI Taxonomy" id="634393"/>
    <lineage>
        <taxon>Bacteria</taxon>
        <taxon>Bacillati</taxon>
        <taxon>Actinomycetota</taxon>
        <taxon>Actinomycetes</taxon>
        <taxon>Micromonosporales</taxon>
        <taxon>Micromonosporaceae</taxon>
        <taxon>Dactylosporangium</taxon>
    </lineage>
</organism>